<evidence type="ECO:0000256" key="10">
    <source>
        <dbReference type="SAM" id="Phobius"/>
    </source>
</evidence>
<dbReference type="PROSITE" id="PS50850">
    <property type="entry name" value="MFS"/>
    <property type="match status" value="1"/>
</dbReference>
<name>A0ABU0R1J4_9ACTN</name>
<feature type="transmembrane region" description="Helical" evidence="10">
    <location>
        <begin position="79"/>
        <end position="97"/>
    </location>
</feature>
<feature type="transmembrane region" description="Helical" evidence="10">
    <location>
        <begin position="258"/>
        <end position="275"/>
    </location>
</feature>
<dbReference type="SUPFAM" id="SSF103473">
    <property type="entry name" value="MFS general substrate transporter"/>
    <property type="match status" value="1"/>
</dbReference>
<dbReference type="CDD" id="cd17321">
    <property type="entry name" value="MFS_MMR_MDR_like"/>
    <property type="match status" value="1"/>
</dbReference>
<evidence type="ECO:0000256" key="3">
    <source>
        <dbReference type="ARBA" id="ARBA00022448"/>
    </source>
</evidence>
<dbReference type="Gene3D" id="1.20.1250.20">
    <property type="entry name" value="MFS general substrate transporter like domains"/>
    <property type="match status" value="1"/>
</dbReference>
<feature type="transmembrane region" description="Helical" evidence="10">
    <location>
        <begin position="134"/>
        <end position="155"/>
    </location>
</feature>
<sequence length="507" mass="51351">MLKSSILRRRKPADDTGSVLGQPVNGRIRAGTGPVLRVRPGAALAAALLGFFVITLDALVVNVALPAIRTDLGGGMTGLQWVVDGYTLMFAALLLSAGSLSDRVGARRAFALGLVVFVAASAACGLAPSLPALIAARLVQGAGAAAMMPTSLALIREAYSDPVKRGRAVALWAVGGAVASAAGPVAGGAASLISWRTIFFINLPVGVAALVLLAFAARSPGRAVPFDVTGQISAVLAMGALTFAAIEAGSAGFAAPQVWAAALLTVGAAAVFVRAQARGRHPMVPLELLRRRTVSISCGAGFAFMAAFYGMVFVFSIYLQQQRGLSALATGLTFVPMTVLSAFVNPLSARAAERFGPRVPIGCGMYLMTCGLLSLALVPAGTPTWALALLMLPVGLGGPLAMPPTTALLVNSVPAHQTGTASGVFNTSRQLGGALAVAVFGALIADQAHFLPGLRISLVLAALTTLAAATASLYLRPTPAGAPEDQDPAAPSAVPRPAAPPSTDNRA</sequence>
<dbReference type="Gene3D" id="1.20.1720.10">
    <property type="entry name" value="Multidrug resistance protein D"/>
    <property type="match status" value="1"/>
</dbReference>
<feature type="transmembrane region" description="Helical" evidence="10">
    <location>
        <begin position="359"/>
        <end position="379"/>
    </location>
</feature>
<keyword evidence="3" id="KW-0813">Transport</keyword>
<feature type="transmembrane region" description="Helical" evidence="10">
    <location>
        <begin position="296"/>
        <end position="319"/>
    </location>
</feature>
<dbReference type="PANTHER" id="PTHR42718">
    <property type="entry name" value="MAJOR FACILITATOR SUPERFAMILY MULTIDRUG TRANSPORTER MFSC"/>
    <property type="match status" value="1"/>
</dbReference>
<evidence type="ECO:0000256" key="6">
    <source>
        <dbReference type="ARBA" id="ARBA00022989"/>
    </source>
</evidence>
<comment type="similarity">
    <text evidence="2">Belongs to the major facilitator superfamily. EmrB family.</text>
</comment>
<evidence type="ECO:0000313" key="12">
    <source>
        <dbReference type="EMBL" id="MDQ0753532.1"/>
    </source>
</evidence>
<feature type="compositionally biased region" description="Basic residues" evidence="9">
    <location>
        <begin position="1"/>
        <end position="11"/>
    </location>
</feature>
<reference evidence="12 13" key="1">
    <citation type="submission" date="2023-07" db="EMBL/GenBank/DDBJ databases">
        <title>Comparative genomics of wheat-associated soil bacteria to identify genetic determinants of phenazine resistance.</title>
        <authorList>
            <person name="Mouncey N."/>
        </authorList>
    </citation>
    <scope>NUCLEOTIDE SEQUENCE [LARGE SCALE GENOMIC DNA]</scope>
    <source>
        <strain evidence="12 13">B3I12</strain>
    </source>
</reference>
<feature type="domain" description="Major facilitator superfamily (MFS) profile" evidence="11">
    <location>
        <begin position="43"/>
        <end position="479"/>
    </location>
</feature>
<gene>
    <name evidence="12" type="ORF">QF034_007763</name>
</gene>
<dbReference type="PANTHER" id="PTHR42718:SF9">
    <property type="entry name" value="MAJOR FACILITATOR SUPERFAMILY MULTIDRUG TRANSPORTER MFSC"/>
    <property type="match status" value="1"/>
</dbReference>
<evidence type="ECO:0000313" key="13">
    <source>
        <dbReference type="Proteomes" id="UP001232755"/>
    </source>
</evidence>
<comment type="caution">
    <text evidence="12">The sequence shown here is derived from an EMBL/GenBank/DDBJ whole genome shotgun (WGS) entry which is preliminary data.</text>
</comment>
<evidence type="ECO:0000256" key="4">
    <source>
        <dbReference type="ARBA" id="ARBA00022475"/>
    </source>
</evidence>
<evidence type="ECO:0000256" key="8">
    <source>
        <dbReference type="ARBA" id="ARBA00023251"/>
    </source>
</evidence>
<feature type="region of interest" description="Disordered" evidence="9">
    <location>
        <begin position="478"/>
        <end position="507"/>
    </location>
</feature>
<feature type="transmembrane region" description="Helical" evidence="10">
    <location>
        <begin position="385"/>
        <end position="410"/>
    </location>
</feature>
<feature type="transmembrane region" description="Helical" evidence="10">
    <location>
        <begin position="431"/>
        <end position="450"/>
    </location>
</feature>
<feature type="transmembrane region" description="Helical" evidence="10">
    <location>
        <begin position="109"/>
        <end position="128"/>
    </location>
</feature>
<dbReference type="InterPro" id="IPR011701">
    <property type="entry name" value="MFS"/>
</dbReference>
<comment type="subcellular location">
    <subcellularLocation>
        <location evidence="1">Cell membrane</location>
        <topology evidence="1">Multi-pass membrane protein</topology>
    </subcellularLocation>
</comment>
<feature type="transmembrane region" description="Helical" evidence="10">
    <location>
        <begin position="325"/>
        <end position="347"/>
    </location>
</feature>
<dbReference type="RefSeq" id="WP_307179369.1">
    <property type="nucleotide sequence ID" value="NZ_JAUSYP010000001.1"/>
</dbReference>
<evidence type="ECO:0000259" key="11">
    <source>
        <dbReference type="PROSITE" id="PS50850"/>
    </source>
</evidence>
<accession>A0ABU0R1J4</accession>
<feature type="transmembrane region" description="Helical" evidence="10">
    <location>
        <begin position="167"/>
        <end position="187"/>
    </location>
</feature>
<keyword evidence="4" id="KW-1003">Cell membrane</keyword>
<proteinExistence type="inferred from homology"/>
<feature type="transmembrane region" description="Helical" evidence="10">
    <location>
        <begin position="456"/>
        <end position="475"/>
    </location>
</feature>
<evidence type="ECO:0000256" key="2">
    <source>
        <dbReference type="ARBA" id="ARBA00008537"/>
    </source>
</evidence>
<keyword evidence="6 10" id="KW-1133">Transmembrane helix</keyword>
<dbReference type="EMBL" id="JAUSYP010000001">
    <property type="protein sequence ID" value="MDQ0753532.1"/>
    <property type="molecule type" value="Genomic_DNA"/>
</dbReference>
<keyword evidence="5 10" id="KW-0812">Transmembrane</keyword>
<evidence type="ECO:0000256" key="5">
    <source>
        <dbReference type="ARBA" id="ARBA00022692"/>
    </source>
</evidence>
<evidence type="ECO:0000256" key="9">
    <source>
        <dbReference type="SAM" id="MobiDB-lite"/>
    </source>
</evidence>
<keyword evidence="8" id="KW-0046">Antibiotic resistance</keyword>
<dbReference type="InterPro" id="IPR036259">
    <property type="entry name" value="MFS_trans_sf"/>
</dbReference>
<feature type="region of interest" description="Disordered" evidence="9">
    <location>
        <begin position="1"/>
        <end position="20"/>
    </location>
</feature>
<feature type="transmembrane region" description="Helical" evidence="10">
    <location>
        <begin position="228"/>
        <end position="246"/>
    </location>
</feature>
<evidence type="ECO:0000256" key="1">
    <source>
        <dbReference type="ARBA" id="ARBA00004651"/>
    </source>
</evidence>
<keyword evidence="13" id="KW-1185">Reference proteome</keyword>
<feature type="transmembrane region" description="Helical" evidence="10">
    <location>
        <begin position="193"/>
        <end position="216"/>
    </location>
</feature>
<feature type="transmembrane region" description="Helical" evidence="10">
    <location>
        <begin position="42"/>
        <end position="67"/>
    </location>
</feature>
<evidence type="ECO:0000256" key="7">
    <source>
        <dbReference type="ARBA" id="ARBA00023136"/>
    </source>
</evidence>
<dbReference type="Pfam" id="PF07690">
    <property type="entry name" value="MFS_1"/>
    <property type="match status" value="1"/>
</dbReference>
<keyword evidence="7 10" id="KW-0472">Membrane</keyword>
<protein>
    <submittedName>
        <fullName evidence="12">DHA2 family methylenomycin A resistance protein-like MFS transporter</fullName>
    </submittedName>
</protein>
<dbReference type="InterPro" id="IPR004638">
    <property type="entry name" value="EmrB-like"/>
</dbReference>
<organism evidence="12 13">
    <name type="scientific">Streptomyces africanus</name>
    <dbReference type="NCBI Taxonomy" id="231024"/>
    <lineage>
        <taxon>Bacteria</taxon>
        <taxon>Bacillati</taxon>
        <taxon>Actinomycetota</taxon>
        <taxon>Actinomycetes</taxon>
        <taxon>Kitasatosporales</taxon>
        <taxon>Streptomycetaceae</taxon>
        <taxon>Streptomyces</taxon>
    </lineage>
</organism>
<dbReference type="InterPro" id="IPR020846">
    <property type="entry name" value="MFS_dom"/>
</dbReference>
<dbReference type="NCBIfam" id="TIGR00711">
    <property type="entry name" value="efflux_EmrB"/>
    <property type="match status" value="1"/>
</dbReference>
<dbReference type="Proteomes" id="UP001232755">
    <property type="component" value="Unassembled WGS sequence"/>
</dbReference>